<reference evidence="2 3" key="1">
    <citation type="journal article" date="2016" name="Nat. Commun.">
        <title>Thousands of microbial genomes shed light on interconnected biogeochemical processes in an aquifer system.</title>
        <authorList>
            <person name="Anantharaman K."/>
            <person name="Brown C.T."/>
            <person name="Hug L.A."/>
            <person name="Sharon I."/>
            <person name="Castelle C.J."/>
            <person name="Probst A.J."/>
            <person name="Thomas B.C."/>
            <person name="Singh A."/>
            <person name="Wilkins M.J."/>
            <person name="Karaoz U."/>
            <person name="Brodie E.L."/>
            <person name="Williams K.H."/>
            <person name="Hubbard S.S."/>
            <person name="Banfield J.F."/>
        </authorList>
    </citation>
    <scope>NUCLEOTIDE SEQUENCE [LARGE SCALE GENOMIC DNA]</scope>
</reference>
<dbReference type="InterPro" id="IPR003812">
    <property type="entry name" value="Fido"/>
</dbReference>
<evidence type="ECO:0000313" key="2">
    <source>
        <dbReference type="EMBL" id="OGG49235.1"/>
    </source>
</evidence>
<proteinExistence type="predicted"/>
<dbReference type="EMBL" id="MFKW01000078">
    <property type="protein sequence ID" value="OGG49235.1"/>
    <property type="molecule type" value="Genomic_DNA"/>
</dbReference>
<dbReference type="AlphaFoldDB" id="A0A1F6CJB1"/>
<organism evidence="2 3">
    <name type="scientific">Candidatus Kaiserbacteria bacterium RIFCSPHIGHO2_01_FULL_54_36b</name>
    <dbReference type="NCBI Taxonomy" id="1798483"/>
    <lineage>
        <taxon>Bacteria</taxon>
        <taxon>Candidatus Kaiseribacteriota</taxon>
    </lineage>
</organism>
<evidence type="ECO:0000259" key="1">
    <source>
        <dbReference type="PROSITE" id="PS51459"/>
    </source>
</evidence>
<dbReference type="Pfam" id="PF02661">
    <property type="entry name" value="Fic"/>
    <property type="match status" value="1"/>
</dbReference>
<dbReference type="PANTHER" id="PTHR39426">
    <property type="entry name" value="HOMOLOGY TO DEATH-ON-CURING PROTEIN OF PHAGE P1"/>
    <property type="match status" value="1"/>
</dbReference>
<sequence length="130" mass="14496">MRYLTAAEIVAIHDKVIEETGKGLPGVRDEHLLKSLAERPRASFGGTEQYKTIFEKAAALLEAIATYHVFLDCNKRTAVGATTVFLNVNGYDIKLPIDESEEFILAVAQKQKTILEIAAWLEARSQKFDN</sequence>
<dbReference type="InterPro" id="IPR053737">
    <property type="entry name" value="Type_II_TA_Toxin"/>
</dbReference>
<dbReference type="PANTHER" id="PTHR39426:SF1">
    <property type="entry name" value="HOMOLOGY TO DEATH-ON-CURING PROTEIN OF PHAGE P1"/>
    <property type="match status" value="1"/>
</dbReference>
<dbReference type="Gene3D" id="1.20.120.1870">
    <property type="entry name" value="Fic/DOC protein, Fido domain"/>
    <property type="match status" value="1"/>
</dbReference>
<dbReference type="SUPFAM" id="SSF140931">
    <property type="entry name" value="Fic-like"/>
    <property type="match status" value="1"/>
</dbReference>
<accession>A0A1F6CJB1</accession>
<gene>
    <name evidence="2" type="ORF">A2704_03735</name>
</gene>
<feature type="domain" description="Fido" evidence="1">
    <location>
        <begin position="4"/>
        <end position="123"/>
    </location>
</feature>
<protein>
    <recommendedName>
        <fullName evidence="1">Fido domain-containing protein</fullName>
    </recommendedName>
</protein>
<dbReference type="NCBIfam" id="TIGR01550">
    <property type="entry name" value="DOC_P1"/>
    <property type="match status" value="1"/>
</dbReference>
<dbReference type="InterPro" id="IPR006440">
    <property type="entry name" value="Doc"/>
</dbReference>
<evidence type="ECO:0000313" key="3">
    <source>
        <dbReference type="Proteomes" id="UP000176445"/>
    </source>
</evidence>
<name>A0A1F6CJB1_9BACT</name>
<dbReference type="Proteomes" id="UP000176445">
    <property type="component" value="Unassembled WGS sequence"/>
</dbReference>
<dbReference type="InterPro" id="IPR036597">
    <property type="entry name" value="Fido-like_dom_sf"/>
</dbReference>
<dbReference type="PIRSF" id="PIRSF018297">
    <property type="entry name" value="Doc"/>
    <property type="match status" value="1"/>
</dbReference>
<comment type="caution">
    <text evidence="2">The sequence shown here is derived from an EMBL/GenBank/DDBJ whole genome shotgun (WGS) entry which is preliminary data.</text>
</comment>
<dbReference type="GO" id="GO:0016301">
    <property type="term" value="F:kinase activity"/>
    <property type="evidence" value="ECO:0007669"/>
    <property type="project" value="InterPro"/>
</dbReference>
<dbReference type="PROSITE" id="PS51459">
    <property type="entry name" value="FIDO"/>
    <property type="match status" value="1"/>
</dbReference>